<evidence type="ECO:0000313" key="3">
    <source>
        <dbReference type="EMBL" id="SUZ70727.1"/>
    </source>
</evidence>
<gene>
    <name evidence="3" type="ORF">METZ01_LOCUS23581</name>
</gene>
<keyword evidence="1" id="KW-1015">Disulfide bond</keyword>
<dbReference type="PANTHER" id="PTHR24256">
    <property type="entry name" value="TRYPTASE-RELATED"/>
    <property type="match status" value="1"/>
</dbReference>
<reference evidence="3" key="1">
    <citation type="submission" date="2018-05" db="EMBL/GenBank/DDBJ databases">
        <authorList>
            <person name="Lanie J.A."/>
            <person name="Ng W.-L."/>
            <person name="Kazmierczak K.M."/>
            <person name="Andrzejewski T.M."/>
            <person name="Davidsen T.M."/>
            <person name="Wayne K.J."/>
            <person name="Tettelin H."/>
            <person name="Glass J.I."/>
            <person name="Rusch D."/>
            <person name="Podicherti R."/>
            <person name="Tsui H.-C.T."/>
            <person name="Winkler M.E."/>
        </authorList>
    </citation>
    <scope>NUCLEOTIDE SEQUENCE</scope>
</reference>
<dbReference type="InterPro" id="IPR018114">
    <property type="entry name" value="TRYPSIN_HIS"/>
</dbReference>
<dbReference type="PROSITE" id="PS00134">
    <property type="entry name" value="TRYPSIN_HIS"/>
    <property type="match status" value="1"/>
</dbReference>
<dbReference type="InterPro" id="IPR001254">
    <property type="entry name" value="Trypsin_dom"/>
</dbReference>
<dbReference type="InterPro" id="IPR001314">
    <property type="entry name" value="Peptidase_S1A"/>
</dbReference>
<dbReference type="InterPro" id="IPR043504">
    <property type="entry name" value="Peptidase_S1_PA_chymotrypsin"/>
</dbReference>
<dbReference type="GO" id="GO:0004252">
    <property type="term" value="F:serine-type endopeptidase activity"/>
    <property type="evidence" value="ECO:0007669"/>
    <property type="project" value="InterPro"/>
</dbReference>
<dbReference type="PROSITE" id="PS50240">
    <property type="entry name" value="TRYPSIN_DOM"/>
    <property type="match status" value="1"/>
</dbReference>
<dbReference type="SUPFAM" id="SSF50494">
    <property type="entry name" value="Trypsin-like serine proteases"/>
    <property type="match status" value="1"/>
</dbReference>
<accession>A0A381PXI1</accession>
<dbReference type="InterPro" id="IPR009003">
    <property type="entry name" value="Peptidase_S1_PA"/>
</dbReference>
<organism evidence="3">
    <name type="scientific">marine metagenome</name>
    <dbReference type="NCBI Taxonomy" id="408172"/>
    <lineage>
        <taxon>unclassified sequences</taxon>
        <taxon>metagenomes</taxon>
        <taxon>ecological metagenomes</taxon>
    </lineage>
</organism>
<dbReference type="Gene3D" id="2.40.10.10">
    <property type="entry name" value="Trypsin-like serine proteases"/>
    <property type="match status" value="1"/>
</dbReference>
<dbReference type="Pfam" id="PF00089">
    <property type="entry name" value="Trypsin"/>
    <property type="match status" value="1"/>
</dbReference>
<name>A0A381PXI1_9ZZZZ</name>
<dbReference type="InterPro" id="IPR051487">
    <property type="entry name" value="Ser/Thr_Proteases_Immune/Dev"/>
</dbReference>
<evidence type="ECO:0000259" key="2">
    <source>
        <dbReference type="PROSITE" id="PS50240"/>
    </source>
</evidence>
<evidence type="ECO:0000256" key="1">
    <source>
        <dbReference type="ARBA" id="ARBA00023157"/>
    </source>
</evidence>
<protein>
    <recommendedName>
        <fullName evidence="2">Peptidase S1 domain-containing protein</fullName>
    </recommendedName>
</protein>
<dbReference type="SMART" id="SM00020">
    <property type="entry name" value="Tryp_SPc"/>
    <property type="match status" value="1"/>
</dbReference>
<dbReference type="EMBL" id="UINC01001099">
    <property type="protein sequence ID" value="SUZ70727.1"/>
    <property type="molecule type" value="Genomic_DNA"/>
</dbReference>
<proteinExistence type="predicted"/>
<sequence length="270" mass="29853">MKIKVGFILLITGLLSFSSQAIIIRHDVAPNRYTVRPSDFPSVFFLEQRGNRKVCVATVIHRQWAITAAHCTEETTLAETIGNGQRFSVQVGGRTREIDSLIIHPNYKQSPGIEVDLALVRFQNPANVPRPILLQMDEDELGAEISLVGWGFFGLGTTGRQYDDGTLRRARNRITLANRRLRIVFDDPRELSGQAIDLEGLPGLGDSGGPALLETETGYRLAGIAIGEIEGSDFSEETQGKYGSVAIYERVTQHLDWIESVIGGKLSFNR</sequence>
<dbReference type="GO" id="GO:0006508">
    <property type="term" value="P:proteolysis"/>
    <property type="evidence" value="ECO:0007669"/>
    <property type="project" value="InterPro"/>
</dbReference>
<feature type="domain" description="Peptidase S1" evidence="2">
    <location>
        <begin position="10"/>
        <end position="263"/>
    </location>
</feature>
<dbReference type="PRINTS" id="PR00722">
    <property type="entry name" value="CHYMOTRYPSIN"/>
</dbReference>
<dbReference type="AlphaFoldDB" id="A0A381PXI1"/>